<evidence type="ECO:0000256" key="1">
    <source>
        <dbReference type="SAM" id="SignalP"/>
    </source>
</evidence>
<gene>
    <name evidence="2" type="ORF">SHI21_12440</name>
</gene>
<accession>A0ABU5VVD1</accession>
<protein>
    <submittedName>
        <fullName evidence="2">Uncharacterized protein</fullName>
    </submittedName>
</protein>
<dbReference type="Proteomes" id="UP001302274">
    <property type="component" value="Unassembled WGS sequence"/>
</dbReference>
<feature type="signal peptide" evidence="1">
    <location>
        <begin position="1"/>
        <end position="17"/>
    </location>
</feature>
<evidence type="ECO:0000313" key="3">
    <source>
        <dbReference type="Proteomes" id="UP001302274"/>
    </source>
</evidence>
<name>A0ABU5VVD1_9BACT</name>
<keyword evidence="3" id="KW-1185">Reference proteome</keyword>
<evidence type="ECO:0000313" key="2">
    <source>
        <dbReference type="EMBL" id="MEA9357024.1"/>
    </source>
</evidence>
<dbReference type="RefSeq" id="WP_323576918.1">
    <property type="nucleotide sequence ID" value="NZ_JAYGJQ010000002.1"/>
</dbReference>
<feature type="chain" id="PRO_5046788330" evidence="1">
    <location>
        <begin position="18"/>
        <end position="128"/>
    </location>
</feature>
<keyword evidence="1" id="KW-0732">Signal</keyword>
<reference evidence="2 3" key="1">
    <citation type="submission" date="2023-11" db="EMBL/GenBank/DDBJ databases">
        <title>A Novel Polar Bacteriovorax (B. antarcticus) Isolated from the Biocrust in Antarctica.</title>
        <authorList>
            <person name="Mun W."/>
            <person name="Choi S.Y."/>
            <person name="Mitchell R.J."/>
        </authorList>
    </citation>
    <scope>NUCLEOTIDE SEQUENCE [LARGE SCALE GENOMIC DNA]</scope>
    <source>
        <strain evidence="2 3">PP10</strain>
    </source>
</reference>
<organism evidence="2 3">
    <name type="scientific">Bacteriovorax antarcticus</name>
    <dbReference type="NCBI Taxonomy" id="3088717"/>
    <lineage>
        <taxon>Bacteria</taxon>
        <taxon>Pseudomonadati</taxon>
        <taxon>Bdellovibrionota</taxon>
        <taxon>Bacteriovoracia</taxon>
        <taxon>Bacteriovoracales</taxon>
        <taxon>Bacteriovoracaceae</taxon>
        <taxon>Bacteriovorax</taxon>
    </lineage>
</organism>
<sequence>MKYLMLLSVLLAFNVKADTEINVNDELTLADEAIQSPTLNIEGKYKVEEPVAAPAPVQQVRRAPRPAPAPKQLTSSDRLRLLRQRLEERNRIMVEKKMEQIRFQQEMALARQLEQSMNQTIKAIDNVK</sequence>
<comment type="caution">
    <text evidence="2">The sequence shown here is derived from an EMBL/GenBank/DDBJ whole genome shotgun (WGS) entry which is preliminary data.</text>
</comment>
<dbReference type="EMBL" id="JAYGJQ010000002">
    <property type="protein sequence ID" value="MEA9357024.1"/>
    <property type="molecule type" value="Genomic_DNA"/>
</dbReference>
<proteinExistence type="predicted"/>